<keyword evidence="2" id="KW-1185">Reference proteome</keyword>
<organism evidence="1 2">
    <name type="scientific">Burkholderia dolosa</name>
    <dbReference type="NCBI Taxonomy" id="152500"/>
    <lineage>
        <taxon>Bacteria</taxon>
        <taxon>Pseudomonadati</taxon>
        <taxon>Pseudomonadota</taxon>
        <taxon>Betaproteobacteria</taxon>
        <taxon>Burkholderiales</taxon>
        <taxon>Burkholderiaceae</taxon>
        <taxon>Burkholderia</taxon>
        <taxon>Burkholderia cepacia complex</taxon>
    </lineage>
</organism>
<name>A0A892I5E9_9BURK</name>
<dbReference type="GeneID" id="93127522"/>
<reference evidence="1 2" key="1">
    <citation type="submission" date="2021-02" db="EMBL/GenBank/DDBJ databases">
        <title>FDA dAtabase for Regulatory Grade micrObial Sequences (FDA-ARGOS): Supporting development and validation of Infectious Disease Dx tests.</title>
        <authorList>
            <person name="Minogue T."/>
            <person name="Wolcott M."/>
            <person name="Wasieloski L."/>
            <person name="Aguilar W."/>
            <person name="Moore D."/>
            <person name="Jaissle J."/>
            <person name="Tallon L."/>
            <person name="Sadzewicz L."/>
            <person name="Zhao X."/>
            <person name="Boylan J."/>
            <person name="Ott S."/>
            <person name="Bowen H."/>
            <person name="Vavikolanu K."/>
            <person name="Mehta A."/>
            <person name="Aluvathingal J."/>
            <person name="Nadendla S."/>
            <person name="Yan Y."/>
            <person name="Sichtig H."/>
        </authorList>
    </citation>
    <scope>NUCLEOTIDE SEQUENCE [LARGE SCALE GENOMIC DNA]</scope>
    <source>
        <strain evidence="1 2">FDAARGOS_1272</strain>
    </source>
</reference>
<sequence>MTSRAEISELADFVNLENKRIPDLVNSILYRRDRVRLGAIYVGLASRARAQAVYEYFGKENIETSKQNFYLSSKLSVESCNLDGGASFTTGLELLCAILSDNESVIETAAQVETSALLNGKNDPKSAAAFQYRFKVAILGKDQELEALIEDVRRNGTKADRQAISNGEYFFSLLLARDAAGLRALIEKRHANVKCVWPDLENFISYLGTLETKICWRRGIPIEIDHPLVPMGLMPVKPLDHYDDVYDFLKPGWVPPPQGLIGRVSRWFKT</sequence>
<proteinExistence type="predicted"/>
<dbReference type="AlphaFoldDB" id="A0A892I5E9"/>
<evidence type="ECO:0000313" key="1">
    <source>
        <dbReference type="EMBL" id="QRO76771.1"/>
    </source>
</evidence>
<gene>
    <name evidence="1" type="primary">bcpI</name>
    <name evidence="1" type="synonym">cdiI</name>
    <name evidence="1" type="ORF">I6K02_12775</name>
</gene>
<dbReference type="Proteomes" id="UP000625568">
    <property type="component" value="Chromosome 1"/>
</dbReference>
<evidence type="ECO:0000313" key="2">
    <source>
        <dbReference type="Proteomes" id="UP000625568"/>
    </source>
</evidence>
<dbReference type="EMBL" id="CP069482">
    <property type="protein sequence ID" value="QRO76771.1"/>
    <property type="molecule type" value="Genomic_DNA"/>
</dbReference>
<protein>
    <submittedName>
        <fullName evidence="1">Contact-dependent inhibition immunity protein BcpI</fullName>
    </submittedName>
</protein>
<accession>A0A892I5E9</accession>
<dbReference type="RefSeq" id="WP_158380478.1">
    <property type="nucleotide sequence ID" value="NZ_CABVPR010000040.1"/>
</dbReference>